<gene>
    <name evidence="3" type="ORF">BOA8489_01510</name>
</gene>
<keyword evidence="1 2" id="KW-0732">Signal</keyword>
<sequence>MRFACLPAAIIASLTFLNAAAAFEIEERATYAASNPQTELRIISTADRGVFEPILVAFQQKNPTVSIDYVIASTTELMKAVHEEGEVFDLVISSAMDLQTKLANDGFAQTYRSPATDALPDWAKWRDQVFAFTQEPAVLILSEKAFPTDDYPTSRDALIDLLRDQPDRFRGRVGTYDVRISGFGYMMATQDARVSENFWRLLEVMGRLDARLYCCSGAMLQDIRNGDLAIAYNVLGSYAQAQLADGGGYRIVLMSDFANIMLRTAVISSNAENVTDAQIMVDFLASLESRPDLVAASGLPAIDTDALQSNVALRPIRLGPGLLAFLDRLTRRNFLRNWEASITQE</sequence>
<dbReference type="EMBL" id="FXXQ01000004">
    <property type="protein sequence ID" value="SMX23403.1"/>
    <property type="molecule type" value="Genomic_DNA"/>
</dbReference>
<proteinExistence type="predicted"/>
<dbReference type="SUPFAM" id="SSF53850">
    <property type="entry name" value="Periplasmic binding protein-like II"/>
    <property type="match status" value="1"/>
</dbReference>
<name>A0A238IZE1_9RHOB</name>
<accession>A0A238IZE1</accession>
<reference evidence="4" key="1">
    <citation type="submission" date="2017-05" db="EMBL/GenBank/DDBJ databases">
        <authorList>
            <person name="Rodrigo-Torres L."/>
            <person name="Arahal R. D."/>
            <person name="Lucena T."/>
        </authorList>
    </citation>
    <scope>NUCLEOTIDE SEQUENCE [LARGE SCALE GENOMIC DNA]</scope>
    <source>
        <strain evidence="4">CECT 8489</strain>
    </source>
</reference>
<dbReference type="PANTHER" id="PTHR30006">
    <property type="entry name" value="THIAMINE-BINDING PERIPLASMIC PROTEIN-RELATED"/>
    <property type="match status" value="1"/>
</dbReference>
<feature type="signal peptide" evidence="2">
    <location>
        <begin position="1"/>
        <end position="21"/>
    </location>
</feature>
<dbReference type="GO" id="GO:0030288">
    <property type="term" value="C:outer membrane-bounded periplasmic space"/>
    <property type="evidence" value="ECO:0007669"/>
    <property type="project" value="TreeGrafter"/>
</dbReference>
<dbReference type="Gene3D" id="3.40.190.10">
    <property type="entry name" value="Periplasmic binding protein-like II"/>
    <property type="match status" value="2"/>
</dbReference>
<evidence type="ECO:0008006" key="5">
    <source>
        <dbReference type="Google" id="ProtNLM"/>
    </source>
</evidence>
<evidence type="ECO:0000313" key="3">
    <source>
        <dbReference type="EMBL" id="SMX23403.1"/>
    </source>
</evidence>
<evidence type="ECO:0000256" key="2">
    <source>
        <dbReference type="SAM" id="SignalP"/>
    </source>
</evidence>
<evidence type="ECO:0000313" key="4">
    <source>
        <dbReference type="Proteomes" id="UP000201838"/>
    </source>
</evidence>
<dbReference type="RefSeq" id="WP_093973393.1">
    <property type="nucleotide sequence ID" value="NZ_FXXQ01000004.1"/>
</dbReference>
<dbReference type="AlphaFoldDB" id="A0A238IZE1"/>
<feature type="chain" id="PRO_5012940940" description="Bacterial extracellular solute-binding protein" evidence="2">
    <location>
        <begin position="22"/>
        <end position="345"/>
    </location>
</feature>
<dbReference type="OrthoDB" id="8673316at2"/>
<dbReference type="PANTHER" id="PTHR30006:SF25">
    <property type="entry name" value="PHOSPHOGLYCERATE TRANSPORT REGULATORY PROTEIN PGTC"/>
    <property type="match status" value="1"/>
</dbReference>
<protein>
    <recommendedName>
        <fullName evidence="5">Bacterial extracellular solute-binding protein</fullName>
    </recommendedName>
</protein>
<dbReference type="Pfam" id="PF13531">
    <property type="entry name" value="SBP_bac_11"/>
    <property type="match status" value="1"/>
</dbReference>
<evidence type="ECO:0000256" key="1">
    <source>
        <dbReference type="ARBA" id="ARBA00022729"/>
    </source>
</evidence>
<organism evidence="3 4">
    <name type="scientific">Boseongicola aestuarii</name>
    <dbReference type="NCBI Taxonomy" id="1470561"/>
    <lineage>
        <taxon>Bacteria</taxon>
        <taxon>Pseudomonadati</taxon>
        <taxon>Pseudomonadota</taxon>
        <taxon>Alphaproteobacteria</taxon>
        <taxon>Rhodobacterales</taxon>
        <taxon>Paracoccaceae</taxon>
        <taxon>Boseongicola</taxon>
    </lineage>
</organism>
<keyword evidence="4" id="KW-1185">Reference proteome</keyword>
<dbReference type="Proteomes" id="UP000201838">
    <property type="component" value="Unassembled WGS sequence"/>
</dbReference>